<keyword evidence="7" id="KW-1185">Reference proteome</keyword>
<dbReference type="PANTHER" id="PTHR30346">
    <property type="entry name" value="TRANSCRIPTIONAL DUAL REGULATOR HCAR-RELATED"/>
    <property type="match status" value="1"/>
</dbReference>
<dbReference type="AlphaFoldDB" id="A0A939T3P8"/>
<dbReference type="Gene3D" id="1.10.10.10">
    <property type="entry name" value="Winged helix-like DNA-binding domain superfamily/Winged helix DNA-binding domain"/>
    <property type="match status" value="1"/>
</dbReference>
<protein>
    <submittedName>
        <fullName evidence="6">LysR family transcriptional regulator</fullName>
    </submittedName>
</protein>
<name>A0A939T3P8_9ACTN</name>
<accession>A0A939T3P8</accession>
<dbReference type="GO" id="GO:0032993">
    <property type="term" value="C:protein-DNA complex"/>
    <property type="evidence" value="ECO:0007669"/>
    <property type="project" value="TreeGrafter"/>
</dbReference>
<dbReference type="PANTHER" id="PTHR30346:SF29">
    <property type="entry name" value="LYSR SUBSTRATE-BINDING"/>
    <property type="match status" value="1"/>
</dbReference>
<evidence type="ECO:0000259" key="5">
    <source>
        <dbReference type="PROSITE" id="PS50931"/>
    </source>
</evidence>
<dbReference type="InterPro" id="IPR000847">
    <property type="entry name" value="LysR_HTH_N"/>
</dbReference>
<feature type="domain" description="HTH lysR-type" evidence="5">
    <location>
        <begin position="2"/>
        <end position="59"/>
    </location>
</feature>
<proteinExistence type="inferred from homology"/>
<comment type="similarity">
    <text evidence="1">Belongs to the LysR transcriptional regulatory family.</text>
</comment>
<dbReference type="PROSITE" id="PS50931">
    <property type="entry name" value="HTH_LYSR"/>
    <property type="match status" value="1"/>
</dbReference>
<evidence type="ECO:0000256" key="3">
    <source>
        <dbReference type="ARBA" id="ARBA00023125"/>
    </source>
</evidence>
<dbReference type="InterPro" id="IPR036390">
    <property type="entry name" value="WH_DNA-bd_sf"/>
</dbReference>
<evidence type="ECO:0000256" key="1">
    <source>
        <dbReference type="ARBA" id="ARBA00009437"/>
    </source>
</evidence>
<evidence type="ECO:0000256" key="4">
    <source>
        <dbReference type="ARBA" id="ARBA00023163"/>
    </source>
</evidence>
<evidence type="ECO:0000313" key="6">
    <source>
        <dbReference type="EMBL" id="MBO2448448.1"/>
    </source>
</evidence>
<gene>
    <name evidence="6" type="ORF">J4573_15205</name>
</gene>
<dbReference type="CDD" id="cd00090">
    <property type="entry name" value="HTH_ARSR"/>
    <property type="match status" value="1"/>
</dbReference>
<dbReference type="Pfam" id="PF00126">
    <property type="entry name" value="HTH_1"/>
    <property type="match status" value="1"/>
</dbReference>
<evidence type="ECO:0000256" key="2">
    <source>
        <dbReference type="ARBA" id="ARBA00023015"/>
    </source>
</evidence>
<dbReference type="InterPro" id="IPR011991">
    <property type="entry name" value="ArsR-like_HTH"/>
</dbReference>
<evidence type="ECO:0000313" key="7">
    <source>
        <dbReference type="Proteomes" id="UP000669179"/>
    </source>
</evidence>
<reference evidence="6" key="1">
    <citation type="submission" date="2021-03" db="EMBL/GenBank/DDBJ databases">
        <authorList>
            <person name="Kanchanasin P."/>
            <person name="Saeng-In P."/>
            <person name="Phongsopitanun W."/>
            <person name="Yuki M."/>
            <person name="Kudo T."/>
            <person name="Ohkuma M."/>
            <person name="Tanasupawat S."/>
        </authorList>
    </citation>
    <scope>NUCLEOTIDE SEQUENCE</scope>
    <source>
        <strain evidence="6">GKU 128</strain>
    </source>
</reference>
<comment type="caution">
    <text evidence="6">The sequence shown here is derived from an EMBL/GenBank/DDBJ whole genome shotgun (WGS) entry which is preliminary data.</text>
</comment>
<keyword evidence="3" id="KW-0238">DNA-binding</keyword>
<keyword evidence="2" id="KW-0805">Transcription regulation</keyword>
<dbReference type="SUPFAM" id="SSF46785">
    <property type="entry name" value="Winged helix' DNA-binding domain"/>
    <property type="match status" value="1"/>
</dbReference>
<dbReference type="Pfam" id="PF03466">
    <property type="entry name" value="LysR_substrate"/>
    <property type="match status" value="1"/>
</dbReference>
<dbReference type="EMBL" id="JAGEOJ010000005">
    <property type="protein sequence ID" value="MBO2448448.1"/>
    <property type="molecule type" value="Genomic_DNA"/>
</dbReference>
<dbReference type="GO" id="GO:0003700">
    <property type="term" value="F:DNA-binding transcription factor activity"/>
    <property type="evidence" value="ECO:0007669"/>
    <property type="project" value="InterPro"/>
</dbReference>
<dbReference type="Gene3D" id="3.40.190.10">
    <property type="entry name" value="Periplasmic binding protein-like II"/>
    <property type="match status" value="2"/>
</dbReference>
<keyword evidence="4" id="KW-0804">Transcription</keyword>
<dbReference type="InterPro" id="IPR036388">
    <property type="entry name" value="WH-like_DNA-bd_sf"/>
</dbReference>
<dbReference type="RefSeq" id="WP_208256079.1">
    <property type="nucleotide sequence ID" value="NZ_JAGEOJ010000005.1"/>
</dbReference>
<dbReference type="Proteomes" id="UP000669179">
    <property type="component" value="Unassembled WGS sequence"/>
</dbReference>
<organism evidence="6 7">
    <name type="scientific">Actinomadura barringtoniae</name>
    <dbReference type="NCBI Taxonomy" id="1427535"/>
    <lineage>
        <taxon>Bacteria</taxon>
        <taxon>Bacillati</taxon>
        <taxon>Actinomycetota</taxon>
        <taxon>Actinomycetes</taxon>
        <taxon>Streptosporangiales</taxon>
        <taxon>Thermomonosporaceae</taxon>
        <taxon>Actinomadura</taxon>
    </lineage>
</organism>
<dbReference type="GO" id="GO:0003677">
    <property type="term" value="F:DNA binding"/>
    <property type="evidence" value="ECO:0007669"/>
    <property type="project" value="UniProtKB-KW"/>
</dbReference>
<dbReference type="InterPro" id="IPR005119">
    <property type="entry name" value="LysR_subst-bd"/>
</dbReference>
<dbReference type="SUPFAM" id="SSF53850">
    <property type="entry name" value="Periplasmic binding protein-like II"/>
    <property type="match status" value="1"/>
</dbReference>
<sequence length="323" mass="35298">MLDLGRLRVLRELRVRGTVSAVADALGYTPSAVSQQLAQLQKDVNVKLVERVGRRLRLTEAGEVLAEQAESLLLQAQRAEESAKAAGGRVAGTVKAVGFQTALLHVLAPALSRLRAEYPDLCVDLLDEEFHRVLQGLALQEIDLVITDEYSHLPRAVRPELTAETLITERMQIALPEGHRLAKTEEPVHLADLADCAWATGHIGTNHSDLLERTCVDVAGFRPDVRHRSNDLMVLNAVIAHGGAVALVPDLALSRFESGIVARPLAETQVWRRMVLWTRVGAEERPSVHAVARVVRATADELVAQRPSLIRGDLQDESADPQG</sequence>